<sequence length="117" mass="13077">MTEDLPDWTRSVSVQVDVDSPPAFWAGRTKEYEDTSFVTGESPRVLEVLTDLGRNGHDGYIVNDGAGDIKVEISDDGTTWGGQHLVKKDEILDFYMLDIAKIRLTWVADSAYRVLVV</sequence>
<protein>
    <submittedName>
        <fullName evidence="2">Uncharacterized protein</fullName>
    </submittedName>
</protein>
<evidence type="ECO:0000313" key="1">
    <source>
        <dbReference type="EMBL" id="QJA56985.1"/>
    </source>
</evidence>
<proteinExistence type="predicted"/>
<dbReference type="EMBL" id="MT142072">
    <property type="protein sequence ID" value="QJA74067.1"/>
    <property type="molecule type" value="Genomic_DNA"/>
</dbReference>
<accession>A0A6M3JZE0</accession>
<gene>
    <name evidence="2" type="ORF">MM415A02109_0003</name>
    <name evidence="1" type="ORF">MM415B01747_0012</name>
</gene>
<reference evidence="2" key="1">
    <citation type="submission" date="2020-03" db="EMBL/GenBank/DDBJ databases">
        <title>The deep terrestrial virosphere.</title>
        <authorList>
            <person name="Holmfeldt K."/>
            <person name="Nilsson E."/>
            <person name="Simone D."/>
            <person name="Lopez-Fernandez M."/>
            <person name="Wu X."/>
            <person name="de Brujin I."/>
            <person name="Lundin D."/>
            <person name="Andersson A."/>
            <person name="Bertilsson S."/>
            <person name="Dopson M."/>
        </authorList>
    </citation>
    <scope>NUCLEOTIDE SEQUENCE</scope>
    <source>
        <strain evidence="2">MM415A02109</strain>
        <strain evidence="1">MM415B01747</strain>
    </source>
</reference>
<name>A0A6M3JZE0_9ZZZZ</name>
<evidence type="ECO:0000313" key="2">
    <source>
        <dbReference type="EMBL" id="QJA74067.1"/>
    </source>
</evidence>
<dbReference type="AlphaFoldDB" id="A0A6M3JZE0"/>
<dbReference type="EMBL" id="MT141248">
    <property type="protein sequence ID" value="QJA56985.1"/>
    <property type="molecule type" value="Genomic_DNA"/>
</dbReference>
<organism evidence="2">
    <name type="scientific">viral metagenome</name>
    <dbReference type="NCBI Taxonomy" id="1070528"/>
    <lineage>
        <taxon>unclassified sequences</taxon>
        <taxon>metagenomes</taxon>
        <taxon>organismal metagenomes</taxon>
    </lineage>
</organism>